<protein>
    <submittedName>
        <fullName evidence="1">Uncharacterized protein</fullName>
    </submittedName>
</protein>
<proteinExistence type="predicted"/>
<evidence type="ECO:0000313" key="2">
    <source>
        <dbReference type="Proteomes" id="UP001077788"/>
    </source>
</evidence>
<comment type="caution">
    <text evidence="1">The sequence shown here is derived from an EMBL/GenBank/DDBJ whole genome shotgun (WGS) entry which is preliminary data.</text>
</comment>
<reference evidence="1" key="2">
    <citation type="submission" date="2022-12" db="EMBL/GenBank/DDBJ databases">
        <authorList>
            <person name="Kardos G."/>
            <person name="Sarkozi R."/>
            <person name="Laczko L."/>
            <person name="Marton S."/>
            <person name="Makrai L."/>
            <person name="Banyai K."/>
            <person name="Fodor L."/>
        </authorList>
    </citation>
    <scope>NUCLEOTIDE SEQUENCE</scope>
    <source>
        <strain evidence="1">84/14</strain>
    </source>
</reference>
<dbReference type="EMBL" id="JAPQFC010000224">
    <property type="protein sequence ID" value="MCY6524794.1"/>
    <property type="molecule type" value="Genomic_DNA"/>
</dbReference>
<accession>A0A9Q4DKC1</accession>
<dbReference type="AlphaFoldDB" id="A0A9Q4DKC1"/>
<dbReference type="Proteomes" id="UP001077788">
    <property type="component" value="Unassembled WGS sequence"/>
</dbReference>
<name>A0A9Q4DKC1_ACTPL</name>
<organism evidence="1 2">
    <name type="scientific">Actinobacillus pleuropneumoniae</name>
    <name type="common">Haemophilus pleuropneumoniae</name>
    <dbReference type="NCBI Taxonomy" id="715"/>
    <lineage>
        <taxon>Bacteria</taxon>
        <taxon>Pseudomonadati</taxon>
        <taxon>Pseudomonadota</taxon>
        <taxon>Gammaproteobacteria</taxon>
        <taxon>Pasteurellales</taxon>
        <taxon>Pasteurellaceae</taxon>
        <taxon>Actinobacillus</taxon>
    </lineage>
</organism>
<sequence length="82" mass="9377">IFSNEIDEDDEALIEFESSDIEPKEEEVVVMEADEDLINGFMFPLMHEKEIIGASTEVAKSHVVKTDKCFVMAEKDKCQDKH</sequence>
<feature type="non-terminal residue" evidence="1">
    <location>
        <position position="1"/>
    </location>
</feature>
<dbReference type="RefSeq" id="WP_267991888.1">
    <property type="nucleotide sequence ID" value="NZ_JAPQFC010000224.1"/>
</dbReference>
<reference evidence="1" key="1">
    <citation type="journal article" date="2021" name="Vet Sci">
        <title>O-Serogroups and Pathovirotypes of Escherichia coli Isolated from Post-Weaning Piglets Showing Diarrhoea and/or Oedema in South Korea.</title>
        <authorList>
            <person name="Byun J.W."/>
            <person name="Moon B.Y."/>
            <person name="Do K.H."/>
            <person name="Lee K."/>
            <person name="Lee H.Y."/>
            <person name="Kim W.I."/>
            <person name="So B."/>
            <person name="Lee W.K."/>
        </authorList>
    </citation>
    <scope>NUCLEOTIDE SEQUENCE</scope>
    <source>
        <strain evidence="1">84/14</strain>
    </source>
</reference>
<evidence type="ECO:0000313" key="1">
    <source>
        <dbReference type="EMBL" id="MCY6524794.1"/>
    </source>
</evidence>
<gene>
    <name evidence="1" type="ORF">OYG11_11335</name>
</gene>